<feature type="region of interest" description="Disordered" evidence="1">
    <location>
        <begin position="71"/>
        <end position="109"/>
    </location>
</feature>
<evidence type="ECO:0008006" key="4">
    <source>
        <dbReference type="Google" id="ProtNLM"/>
    </source>
</evidence>
<name>A0ABN1FPQ9_9ACTN</name>
<comment type="caution">
    <text evidence="2">The sequence shown here is derived from an EMBL/GenBank/DDBJ whole genome shotgun (WGS) entry which is preliminary data.</text>
</comment>
<proteinExistence type="predicted"/>
<protein>
    <recommendedName>
        <fullName evidence="4">Transposase</fullName>
    </recommendedName>
</protein>
<reference evidence="2 3" key="1">
    <citation type="journal article" date="2019" name="Int. J. Syst. Evol. Microbiol.">
        <title>The Global Catalogue of Microorganisms (GCM) 10K type strain sequencing project: providing services to taxonomists for standard genome sequencing and annotation.</title>
        <authorList>
            <consortium name="The Broad Institute Genomics Platform"/>
            <consortium name="The Broad Institute Genome Sequencing Center for Infectious Disease"/>
            <person name="Wu L."/>
            <person name="Ma J."/>
        </authorList>
    </citation>
    <scope>NUCLEOTIDE SEQUENCE [LARGE SCALE GENOMIC DNA]</scope>
    <source>
        <strain evidence="2 3">JCM 10667</strain>
    </source>
</reference>
<evidence type="ECO:0000313" key="3">
    <source>
        <dbReference type="Proteomes" id="UP001501427"/>
    </source>
</evidence>
<evidence type="ECO:0000313" key="2">
    <source>
        <dbReference type="EMBL" id="GAA0595103.1"/>
    </source>
</evidence>
<gene>
    <name evidence="2" type="ORF">GCM10009546_66540</name>
</gene>
<dbReference type="EMBL" id="BAAAHD010000082">
    <property type="protein sequence ID" value="GAA0595103.1"/>
    <property type="molecule type" value="Genomic_DNA"/>
</dbReference>
<keyword evidence="3" id="KW-1185">Reference proteome</keyword>
<organism evidence="2 3">
    <name type="scientific">Actinomadura livida</name>
    <dbReference type="NCBI Taxonomy" id="79909"/>
    <lineage>
        <taxon>Bacteria</taxon>
        <taxon>Bacillati</taxon>
        <taxon>Actinomycetota</taxon>
        <taxon>Actinomycetes</taxon>
        <taxon>Streptosporangiales</taxon>
        <taxon>Thermomonosporaceae</taxon>
        <taxon>Actinomadura</taxon>
    </lineage>
</organism>
<evidence type="ECO:0000256" key="1">
    <source>
        <dbReference type="SAM" id="MobiDB-lite"/>
    </source>
</evidence>
<accession>A0ABN1FPQ9</accession>
<dbReference type="Proteomes" id="UP001501427">
    <property type="component" value="Unassembled WGS sequence"/>
</dbReference>
<sequence length="109" mass="11220">MVWSRDLPAGPSSVRVYRDSLGHWYASFVVAAQVQLLPATGRVIGVDWGVSEIATTTSDEHDLAALRARGEGRCTDRPVPAADGPAPRSKGQGPVQGVPAGAEAGGQGA</sequence>